<dbReference type="GO" id="GO:0005886">
    <property type="term" value="C:plasma membrane"/>
    <property type="evidence" value="ECO:0007669"/>
    <property type="project" value="UniProtKB-SubCell"/>
</dbReference>
<sequence>MFSFSMPELVLILVIALIVFGPGKLPEVGKALGRGLQEFRRATSGESAKQVSVQSETLTENNKVEEKK</sequence>
<evidence type="ECO:0000256" key="5">
    <source>
        <dbReference type="ARBA" id="ARBA00022927"/>
    </source>
</evidence>
<dbReference type="GO" id="GO:0043953">
    <property type="term" value="P:protein transport by the Tat complex"/>
    <property type="evidence" value="ECO:0007669"/>
    <property type="project" value="InterPro"/>
</dbReference>
<feature type="region of interest" description="Disordered" evidence="9">
    <location>
        <begin position="47"/>
        <end position="68"/>
    </location>
</feature>
<evidence type="ECO:0000256" key="9">
    <source>
        <dbReference type="SAM" id="MobiDB-lite"/>
    </source>
</evidence>
<evidence type="ECO:0000256" key="6">
    <source>
        <dbReference type="ARBA" id="ARBA00022989"/>
    </source>
</evidence>
<evidence type="ECO:0000313" key="10">
    <source>
        <dbReference type="EMBL" id="MPM62628.1"/>
    </source>
</evidence>
<accession>A0A645BC38</accession>
<gene>
    <name evidence="10" type="primary">tatA_25</name>
    <name evidence="10" type="ORF">SDC9_109505</name>
</gene>
<reference evidence="10" key="1">
    <citation type="submission" date="2019-08" db="EMBL/GenBank/DDBJ databases">
        <authorList>
            <person name="Kucharzyk K."/>
            <person name="Murdoch R.W."/>
            <person name="Higgins S."/>
            <person name="Loffler F."/>
        </authorList>
    </citation>
    <scope>NUCLEOTIDE SEQUENCE</scope>
</reference>
<dbReference type="InterPro" id="IPR006312">
    <property type="entry name" value="TatA/E"/>
</dbReference>
<dbReference type="PANTHER" id="PTHR42982">
    <property type="entry name" value="SEC-INDEPENDENT PROTEIN TRANSLOCASE PROTEIN TATA"/>
    <property type="match status" value="1"/>
</dbReference>
<evidence type="ECO:0000256" key="8">
    <source>
        <dbReference type="ARBA" id="ARBA00023136"/>
    </source>
</evidence>
<keyword evidence="3" id="KW-1003">Cell membrane</keyword>
<keyword evidence="4" id="KW-0812">Transmembrane</keyword>
<evidence type="ECO:0000256" key="2">
    <source>
        <dbReference type="ARBA" id="ARBA00022448"/>
    </source>
</evidence>
<dbReference type="PRINTS" id="PR01506">
    <property type="entry name" value="TATBPROTEIN"/>
</dbReference>
<evidence type="ECO:0000256" key="3">
    <source>
        <dbReference type="ARBA" id="ARBA00022475"/>
    </source>
</evidence>
<organism evidence="10">
    <name type="scientific">bioreactor metagenome</name>
    <dbReference type="NCBI Taxonomy" id="1076179"/>
    <lineage>
        <taxon>unclassified sequences</taxon>
        <taxon>metagenomes</taxon>
        <taxon>ecological metagenomes</taxon>
    </lineage>
</organism>
<evidence type="ECO:0000256" key="1">
    <source>
        <dbReference type="ARBA" id="ARBA00004162"/>
    </source>
</evidence>
<keyword evidence="7" id="KW-0811">Translocation</keyword>
<keyword evidence="5" id="KW-0653">Protein transport</keyword>
<comment type="caution">
    <text evidence="10">The sequence shown here is derived from an EMBL/GenBank/DDBJ whole genome shotgun (WGS) entry which is preliminary data.</text>
</comment>
<keyword evidence="6" id="KW-1133">Transmembrane helix</keyword>
<keyword evidence="2" id="KW-0813">Transport</keyword>
<dbReference type="Gene3D" id="1.20.5.3310">
    <property type="match status" value="1"/>
</dbReference>
<evidence type="ECO:0000256" key="4">
    <source>
        <dbReference type="ARBA" id="ARBA00022692"/>
    </source>
</evidence>
<dbReference type="InterPro" id="IPR003369">
    <property type="entry name" value="TatA/B/E"/>
</dbReference>
<keyword evidence="8" id="KW-0472">Membrane</keyword>
<dbReference type="HAMAP" id="MF_00236">
    <property type="entry name" value="TatA_E"/>
    <property type="match status" value="1"/>
</dbReference>
<name>A0A645BC38_9ZZZZ</name>
<comment type="subcellular location">
    <subcellularLocation>
        <location evidence="1">Cell membrane</location>
        <topology evidence="1">Single-pass membrane protein</topology>
    </subcellularLocation>
</comment>
<dbReference type="AlphaFoldDB" id="A0A645BC38"/>
<dbReference type="PANTHER" id="PTHR42982:SF1">
    <property type="entry name" value="SEC-INDEPENDENT PROTEIN TRANSLOCASE PROTEIN TATA"/>
    <property type="match status" value="1"/>
</dbReference>
<dbReference type="EMBL" id="VSSQ01018965">
    <property type="protein sequence ID" value="MPM62628.1"/>
    <property type="molecule type" value="Genomic_DNA"/>
</dbReference>
<protein>
    <submittedName>
        <fullName evidence="10">Sec-independent protein translocase protein TatA</fullName>
    </submittedName>
</protein>
<feature type="compositionally biased region" description="Polar residues" evidence="9">
    <location>
        <begin position="47"/>
        <end position="61"/>
    </location>
</feature>
<dbReference type="Pfam" id="PF02416">
    <property type="entry name" value="TatA_B_E"/>
    <property type="match status" value="1"/>
</dbReference>
<evidence type="ECO:0000256" key="7">
    <source>
        <dbReference type="ARBA" id="ARBA00023010"/>
    </source>
</evidence>
<dbReference type="NCBIfam" id="TIGR01411">
    <property type="entry name" value="tatAE"/>
    <property type="match status" value="1"/>
</dbReference>
<proteinExistence type="inferred from homology"/>
<dbReference type="NCBIfam" id="NF011430">
    <property type="entry name" value="PRK14861.1"/>
    <property type="match status" value="1"/>
</dbReference>